<keyword evidence="5" id="KW-0812">Transmembrane</keyword>
<dbReference type="PANTHER" id="PTHR30290">
    <property type="entry name" value="PERIPLASMIC BINDING COMPONENT OF ABC TRANSPORTER"/>
    <property type="match status" value="1"/>
</dbReference>
<dbReference type="InterPro" id="IPR039424">
    <property type="entry name" value="SBP_5"/>
</dbReference>
<evidence type="ECO:0000256" key="4">
    <source>
        <dbReference type="SAM" id="MobiDB-lite"/>
    </source>
</evidence>
<dbReference type="InterPro" id="IPR030678">
    <property type="entry name" value="Peptide/Ni-bd"/>
</dbReference>
<evidence type="ECO:0000256" key="3">
    <source>
        <dbReference type="ARBA" id="ARBA00022729"/>
    </source>
</evidence>
<dbReference type="PIRSF" id="PIRSF002741">
    <property type="entry name" value="MppA"/>
    <property type="match status" value="1"/>
</dbReference>
<keyword evidence="2" id="KW-0813">Transport</keyword>
<dbReference type="Gene3D" id="3.40.190.10">
    <property type="entry name" value="Periplasmic binding protein-like II"/>
    <property type="match status" value="1"/>
</dbReference>
<evidence type="ECO:0000313" key="7">
    <source>
        <dbReference type="EMBL" id="HEU97984.1"/>
    </source>
</evidence>
<dbReference type="AlphaFoldDB" id="A0A7C2UWL9"/>
<accession>A0A7C2UWL9</accession>
<comment type="caution">
    <text evidence="7">The sequence shown here is derived from an EMBL/GenBank/DDBJ whole genome shotgun (WGS) entry which is preliminary data.</text>
</comment>
<dbReference type="SUPFAM" id="SSF53850">
    <property type="entry name" value="Periplasmic binding protein-like II"/>
    <property type="match status" value="1"/>
</dbReference>
<protein>
    <submittedName>
        <fullName evidence="7">Glutathione ABC transporter substrate-binding protein</fullName>
    </submittedName>
</protein>
<feature type="region of interest" description="Disordered" evidence="4">
    <location>
        <begin position="34"/>
        <end position="61"/>
    </location>
</feature>
<gene>
    <name evidence="7" type="ORF">ENO36_03915</name>
</gene>
<comment type="similarity">
    <text evidence="1">Belongs to the bacterial solute-binding protein 5 family.</text>
</comment>
<feature type="domain" description="Solute-binding protein family 5" evidence="6">
    <location>
        <begin position="110"/>
        <end position="480"/>
    </location>
</feature>
<dbReference type="Gene3D" id="3.10.105.10">
    <property type="entry name" value="Dipeptide-binding Protein, Domain 3"/>
    <property type="match status" value="1"/>
</dbReference>
<dbReference type="Proteomes" id="UP000885664">
    <property type="component" value="Unassembled WGS sequence"/>
</dbReference>
<name>A0A7C2UWL9_9CREN</name>
<organism evidence="7">
    <name type="scientific">Fervidicoccus fontis</name>
    <dbReference type="NCBI Taxonomy" id="683846"/>
    <lineage>
        <taxon>Archaea</taxon>
        <taxon>Thermoproteota</taxon>
        <taxon>Thermoprotei</taxon>
        <taxon>Fervidicoccales</taxon>
        <taxon>Fervidicoccaceae</taxon>
        <taxon>Fervidicoccus</taxon>
    </lineage>
</organism>
<feature type="transmembrane region" description="Helical" evidence="5">
    <location>
        <begin position="12"/>
        <end position="31"/>
    </location>
</feature>
<dbReference type="GO" id="GO:0042597">
    <property type="term" value="C:periplasmic space"/>
    <property type="evidence" value="ECO:0007669"/>
    <property type="project" value="UniProtKB-ARBA"/>
</dbReference>
<dbReference type="GO" id="GO:0015833">
    <property type="term" value="P:peptide transport"/>
    <property type="evidence" value="ECO:0007669"/>
    <property type="project" value="TreeGrafter"/>
</dbReference>
<dbReference type="CDD" id="cd08499">
    <property type="entry name" value="PBP2_Ylib_like"/>
    <property type="match status" value="1"/>
</dbReference>
<dbReference type="InterPro" id="IPR000914">
    <property type="entry name" value="SBP_5_dom"/>
</dbReference>
<dbReference type="GO" id="GO:0043190">
    <property type="term" value="C:ATP-binding cassette (ABC) transporter complex"/>
    <property type="evidence" value="ECO:0007669"/>
    <property type="project" value="InterPro"/>
</dbReference>
<dbReference type="EMBL" id="DSFE01000085">
    <property type="protein sequence ID" value="HEU97984.1"/>
    <property type="molecule type" value="Genomic_DNA"/>
</dbReference>
<dbReference type="GO" id="GO:1904680">
    <property type="term" value="F:peptide transmembrane transporter activity"/>
    <property type="evidence" value="ECO:0007669"/>
    <property type="project" value="TreeGrafter"/>
</dbReference>
<evidence type="ECO:0000256" key="5">
    <source>
        <dbReference type="SAM" id="Phobius"/>
    </source>
</evidence>
<dbReference type="PANTHER" id="PTHR30290:SF9">
    <property type="entry name" value="OLIGOPEPTIDE-BINDING PROTEIN APPA"/>
    <property type="match status" value="1"/>
</dbReference>
<keyword evidence="5" id="KW-0472">Membrane</keyword>
<proteinExistence type="inferred from homology"/>
<evidence type="ECO:0000259" key="6">
    <source>
        <dbReference type="Pfam" id="PF00496"/>
    </source>
</evidence>
<keyword evidence="3" id="KW-0732">Signal</keyword>
<dbReference type="Pfam" id="PF00496">
    <property type="entry name" value="SBP_bac_5"/>
    <property type="match status" value="1"/>
</dbReference>
<reference evidence="7" key="1">
    <citation type="journal article" date="2020" name="mSystems">
        <title>Genome- and Community-Level Interaction Insights into Carbon Utilization and Element Cycling Functions of Hydrothermarchaeota in Hydrothermal Sediment.</title>
        <authorList>
            <person name="Zhou Z."/>
            <person name="Liu Y."/>
            <person name="Xu W."/>
            <person name="Pan J."/>
            <person name="Luo Z.H."/>
            <person name="Li M."/>
        </authorList>
    </citation>
    <scope>NUCLEOTIDE SEQUENCE [LARGE SCALE GENOMIC DNA]</scope>
    <source>
        <strain evidence="7">SpSt-1259</strain>
    </source>
</reference>
<evidence type="ECO:0000256" key="1">
    <source>
        <dbReference type="ARBA" id="ARBA00005695"/>
    </source>
</evidence>
<keyword evidence="5" id="KW-1133">Transmembrane helix</keyword>
<evidence type="ECO:0000256" key="2">
    <source>
        <dbReference type="ARBA" id="ARBA00022448"/>
    </source>
</evidence>
<sequence>MKKERGISTTALVAIVVVVLIVAVAGAYMVMKGGAPSTSTTTSPTTTAPTTTTTTTKTTTTAAAPTGTLVVAMGADASTLDPQDATDNPSEMVNRIIYEGLVEFDANLNIKPMLAESWEIKDNGTTYIFHLRKGIFFQDGTPFDAYAVKVNFDRILNTSLKLQRTSLYAPIIKSVEIIDNYTVAFHLKMPFGAFLNDLAHGAGLIISPTLINSGKDVKTNPVGTGPYMLQEWVKGDHITLVANPNYWNKTAAPHFQKIIIKVVADDKARENLLKTGDVDVVLRIPPVDVASLNGTGNIITRAYPTSRVIYIGMNLMNPKFQDVRIRQAFNYAVDKEAIISSILNGLAKPATSPLASSTYGYCNAGYYNYNVTLAKELLRQAGWWDRDGDGYVENANGQKLEVNLWTPRGRYVGDYQMAQAVQSYLNAIGVKVNLQDWEWTSYLNEVRKPYNQSQNKELFLMGWAPSTGEGDWVLRPLLASWMWAPAGSNYGYYNNTEVDALIQKQMVTLGQERLNAMCQAQKIIFNDAPWIFLVEMYDTMGMKSNVKGIVYLPIEIVMLKYAYSG</sequence>
<dbReference type="Gene3D" id="3.90.76.10">
    <property type="entry name" value="Dipeptide-binding Protein, Domain 1"/>
    <property type="match status" value="1"/>
</dbReference>